<keyword evidence="2" id="KW-1185">Reference proteome</keyword>
<proteinExistence type="predicted"/>
<dbReference type="Proteomes" id="UP000637695">
    <property type="component" value="Unassembled WGS sequence"/>
</dbReference>
<dbReference type="EMBL" id="BMOY01000003">
    <property type="protein sequence ID" value="GGI97039.1"/>
    <property type="molecule type" value="Genomic_DNA"/>
</dbReference>
<reference evidence="1" key="1">
    <citation type="journal article" date="2014" name="Int. J. Syst. Evol. Microbiol.">
        <title>Complete genome sequence of Corynebacterium casei LMG S-19264T (=DSM 44701T), isolated from a smear-ripened cheese.</title>
        <authorList>
            <consortium name="US DOE Joint Genome Institute (JGI-PGF)"/>
            <person name="Walter F."/>
            <person name="Albersmeier A."/>
            <person name="Kalinowski J."/>
            <person name="Ruckert C."/>
        </authorList>
    </citation>
    <scope>NUCLEOTIDE SEQUENCE</scope>
    <source>
        <strain evidence="1">JCM 18487</strain>
    </source>
</reference>
<reference evidence="1" key="2">
    <citation type="submission" date="2020-09" db="EMBL/GenBank/DDBJ databases">
        <authorList>
            <person name="Sun Q."/>
            <person name="Ohkuma M."/>
        </authorList>
    </citation>
    <scope>NUCLEOTIDE SEQUENCE</scope>
    <source>
        <strain evidence="1">JCM 18487</strain>
    </source>
</reference>
<comment type="caution">
    <text evidence="1">The sequence shown here is derived from an EMBL/GenBank/DDBJ whole genome shotgun (WGS) entry which is preliminary data.</text>
</comment>
<sequence length="82" mass="9649">MRTLQVLFRVFRLVATVYGVWQMLSRGKWLRAAWAVLRHLRQAPDRDARRTAEFIAVSGGEPAIYRRRGWRRVGARRARAEV</sequence>
<organism evidence="1 2">
    <name type="scientific">Alicyclobacillus cellulosilyticus</name>
    <dbReference type="NCBI Taxonomy" id="1003997"/>
    <lineage>
        <taxon>Bacteria</taxon>
        <taxon>Bacillati</taxon>
        <taxon>Bacillota</taxon>
        <taxon>Bacilli</taxon>
        <taxon>Bacillales</taxon>
        <taxon>Alicyclobacillaceae</taxon>
        <taxon>Alicyclobacillus</taxon>
    </lineage>
</organism>
<dbReference type="AlphaFoldDB" id="A0A917K334"/>
<evidence type="ECO:0000313" key="2">
    <source>
        <dbReference type="Proteomes" id="UP000637695"/>
    </source>
</evidence>
<gene>
    <name evidence="1" type="ORF">GCM10010885_03280</name>
</gene>
<dbReference type="RefSeq" id="WP_188880768.1">
    <property type="nucleotide sequence ID" value="NZ_BMOY01000003.1"/>
</dbReference>
<name>A0A917K334_9BACL</name>
<accession>A0A917K334</accession>
<protein>
    <submittedName>
        <fullName evidence="1">Uncharacterized protein</fullName>
    </submittedName>
</protein>
<evidence type="ECO:0000313" key="1">
    <source>
        <dbReference type="EMBL" id="GGI97039.1"/>
    </source>
</evidence>